<evidence type="ECO:0000313" key="1">
    <source>
        <dbReference type="EMBL" id="EJC07275.1"/>
    </source>
</evidence>
<reference evidence="1 2" key="1">
    <citation type="journal article" date="2013" name="Pathog. Dis.">
        <title>Genome sequences of 65 Helicobacter pylori strains isolated from asymptomatic individuals and patients with gastric cancer, peptic ulcer disease, or gastritis.</title>
        <authorList>
            <person name="Blanchard T.G."/>
            <person name="Czinn S.J."/>
            <person name="Correa P."/>
            <person name="Nakazawa T."/>
            <person name="Keelan M."/>
            <person name="Morningstar L."/>
            <person name="Santana-Cruz I."/>
            <person name="Maroo A."/>
            <person name="McCracken C."/>
            <person name="Shefchek K."/>
            <person name="Daugherty S."/>
            <person name="Song Y."/>
            <person name="Fraser C.M."/>
            <person name="Fricke W.F."/>
        </authorList>
    </citation>
    <scope>NUCLEOTIDE SEQUENCE [LARGE SCALE GENOMIC DNA]</scope>
    <source>
        <strain evidence="1 2">Hp P-15</strain>
    </source>
</reference>
<dbReference type="AlphaFoldDB" id="I9WU76"/>
<proteinExistence type="predicted"/>
<sequence>MITLILQLETIVRDYPRSSYLLNLKRLLSVFKQAPFFKEGFNKQTHN</sequence>
<accession>I9WU76</accession>
<dbReference type="EMBL" id="AKPP01000003">
    <property type="protein sequence ID" value="EJC07275.1"/>
    <property type="molecule type" value="Genomic_DNA"/>
</dbReference>
<protein>
    <submittedName>
        <fullName evidence="1">Uncharacterized protein</fullName>
    </submittedName>
</protein>
<gene>
    <name evidence="1" type="ORF">HPHPP15_0603</name>
</gene>
<dbReference type="Proteomes" id="UP000005838">
    <property type="component" value="Unassembled WGS sequence"/>
</dbReference>
<name>I9WU76_HELPX</name>
<evidence type="ECO:0000313" key="2">
    <source>
        <dbReference type="Proteomes" id="UP000005838"/>
    </source>
</evidence>
<organism evidence="1 2">
    <name type="scientific">Helicobacter pylori Hp P-15</name>
    <dbReference type="NCBI Taxonomy" id="992080"/>
    <lineage>
        <taxon>Bacteria</taxon>
        <taxon>Pseudomonadati</taxon>
        <taxon>Campylobacterota</taxon>
        <taxon>Epsilonproteobacteria</taxon>
        <taxon>Campylobacterales</taxon>
        <taxon>Helicobacteraceae</taxon>
        <taxon>Helicobacter</taxon>
    </lineage>
</organism>
<dbReference type="PATRIC" id="fig|992080.3.peg.586"/>
<comment type="caution">
    <text evidence="1">The sequence shown here is derived from an EMBL/GenBank/DDBJ whole genome shotgun (WGS) entry which is preliminary data.</text>
</comment>